<proteinExistence type="inferred from homology"/>
<dbReference type="RefSeq" id="XP_031854735.1">
    <property type="nucleotide sequence ID" value="XM_031998844.1"/>
</dbReference>
<keyword evidence="1" id="KW-0560">Oxidoreductase</keyword>
<evidence type="ECO:0000313" key="4">
    <source>
        <dbReference type="EMBL" id="VVT54545.1"/>
    </source>
</evidence>
<dbReference type="EMBL" id="CABVLU010000003">
    <property type="protein sequence ID" value="VVT54545.1"/>
    <property type="molecule type" value="Genomic_DNA"/>
</dbReference>
<reference evidence="4 5" key="1">
    <citation type="submission" date="2019-09" db="EMBL/GenBank/DDBJ databases">
        <authorList>
            <person name="Brejova B."/>
        </authorList>
    </citation>
    <scope>NUCLEOTIDE SEQUENCE [LARGE SCALE GENOMIC DNA]</scope>
</reference>
<dbReference type="InterPro" id="IPR001509">
    <property type="entry name" value="Epimerase_deHydtase"/>
</dbReference>
<gene>
    <name evidence="4" type="ORF">SAPINGB_P004129</name>
</gene>
<dbReference type="OrthoDB" id="2735536at2759"/>
<dbReference type="GeneID" id="43582944"/>
<evidence type="ECO:0000313" key="5">
    <source>
        <dbReference type="Proteomes" id="UP000398389"/>
    </source>
</evidence>
<evidence type="ECO:0000256" key="1">
    <source>
        <dbReference type="ARBA" id="ARBA00023002"/>
    </source>
</evidence>
<keyword evidence="5" id="KW-1185">Reference proteome</keyword>
<dbReference type="GO" id="GO:0016616">
    <property type="term" value="F:oxidoreductase activity, acting on the CH-OH group of donors, NAD or NADP as acceptor"/>
    <property type="evidence" value="ECO:0007669"/>
    <property type="project" value="TreeGrafter"/>
</dbReference>
<organism evidence="4 5">
    <name type="scientific">Magnusiomyces paraingens</name>
    <dbReference type="NCBI Taxonomy" id="2606893"/>
    <lineage>
        <taxon>Eukaryota</taxon>
        <taxon>Fungi</taxon>
        <taxon>Dikarya</taxon>
        <taxon>Ascomycota</taxon>
        <taxon>Saccharomycotina</taxon>
        <taxon>Dipodascomycetes</taxon>
        <taxon>Dipodascales</taxon>
        <taxon>Dipodascaceae</taxon>
        <taxon>Magnusiomyces</taxon>
    </lineage>
</organism>
<evidence type="ECO:0000259" key="3">
    <source>
        <dbReference type="Pfam" id="PF01370"/>
    </source>
</evidence>
<dbReference type="InterPro" id="IPR050425">
    <property type="entry name" value="NAD(P)_dehydrat-like"/>
</dbReference>
<dbReference type="Gene3D" id="3.40.50.720">
    <property type="entry name" value="NAD(P)-binding Rossmann-like Domain"/>
    <property type="match status" value="1"/>
</dbReference>
<feature type="domain" description="NAD-dependent epimerase/dehydratase" evidence="3">
    <location>
        <begin position="4"/>
        <end position="257"/>
    </location>
</feature>
<protein>
    <recommendedName>
        <fullName evidence="3">NAD-dependent epimerase/dehydratase domain-containing protein</fullName>
    </recommendedName>
</protein>
<sequence length="343" mass="37678">MTKVLLTGASGFVAIHTLEALLTRGFVVKATVRSQEKGHYLLNKFPGKPLEIAIVEDIQAPNAFENALKDSAITAVIHTASPFFAAKNDPLKELLDPAVKGTKNVLQAIKTFAPQVSTVVVTSSYAAISNVTKRTDHSFVHTEATWSEITWEQAISDLNLSYRASKKFAERALWDFVAEEKPNFTATTVNPPLVYGPVIQDVTSPEKLNTSNAILWKNVIESTPGDTSDSYANDAALWVDVRDVALAHVLPLEKPELAGKRLFVTPGFCSTQSILDVLNEKFPALKGKIAVGRPGTGDKQLPELYQYDNHVTNDLLGIKYHTLEESMIDTFKSLVNLRPKSFL</sequence>
<name>A0A5E8C0B9_9ASCO</name>
<dbReference type="InterPro" id="IPR036291">
    <property type="entry name" value="NAD(P)-bd_dom_sf"/>
</dbReference>
<dbReference type="CDD" id="cd05227">
    <property type="entry name" value="AR_SDR_e"/>
    <property type="match status" value="1"/>
</dbReference>
<accession>A0A5E8C0B9</accession>
<evidence type="ECO:0000256" key="2">
    <source>
        <dbReference type="ARBA" id="ARBA00023445"/>
    </source>
</evidence>
<dbReference type="PANTHER" id="PTHR10366:SF564">
    <property type="entry name" value="STEROL-4-ALPHA-CARBOXYLATE 3-DEHYDROGENASE, DECARBOXYLATING"/>
    <property type="match status" value="1"/>
</dbReference>
<dbReference type="Proteomes" id="UP000398389">
    <property type="component" value="Unassembled WGS sequence"/>
</dbReference>
<dbReference type="SUPFAM" id="SSF51735">
    <property type="entry name" value="NAD(P)-binding Rossmann-fold domains"/>
    <property type="match status" value="1"/>
</dbReference>
<dbReference type="FunFam" id="3.40.50.720:FF:000191">
    <property type="entry name" value="Methylglyoxal reductase (NADPH-dependent)"/>
    <property type="match status" value="1"/>
</dbReference>
<dbReference type="Pfam" id="PF01370">
    <property type="entry name" value="Epimerase"/>
    <property type="match status" value="1"/>
</dbReference>
<comment type="similarity">
    <text evidence="2">Belongs to the NAD(P)-dependent epimerase/dehydratase family. Dihydroflavonol-4-reductase subfamily.</text>
</comment>
<dbReference type="PANTHER" id="PTHR10366">
    <property type="entry name" value="NAD DEPENDENT EPIMERASE/DEHYDRATASE"/>
    <property type="match status" value="1"/>
</dbReference>
<dbReference type="AlphaFoldDB" id="A0A5E8C0B9"/>